<dbReference type="PANTHER" id="PTHR21467">
    <property type="entry name" value="PROTEIN PHOSPHATASE 4 REGULATORY SUBUNIT 4 PPP4R4"/>
    <property type="match status" value="1"/>
</dbReference>
<accession>A0A2P6TRX5</accession>
<dbReference type="PANTHER" id="PTHR21467:SF0">
    <property type="entry name" value="SERINE_THREONINE-PROTEIN PHOSPHATASE 4 REGULATORY SUBUNIT 4"/>
    <property type="match status" value="1"/>
</dbReference>
<dbReference type="OrthoDB" id="340346at2759"/>
<evidence type="ECO:0000256" key="1">
    <source>
        <dbReference type="PROSITE-ProRule" id="PRU00103"/>
    </source>
</evidence>
<dbReference type="InterPro" id="IPR039918">
    <property type="entry name" value="PPP4R4"/>
</dbReference>
<dbReference type="InterPro" id="IPR016024">
    <property type="entry name" value="ARM-type_fold"/>
</dbReference>
<evidence type="ECO:0000313" key="3">
    <source>
        <dbReference type="EMBL" id="PRW56821.1"/>
    </source>
</evidence>
<feature type="repeat" description="HEAT" evidence="1">
    <location>
        <begin position="271"/>
        <end position="309"/>
    </location>
</feature>
<gene>
    <name evidence="3" type="ORF">C2E21_4470</name>
</gene>
<dbReference type="STRING" id="3076.A0A2P6TRX5"/>
<dbReference type="SUPFAM" id="SSF48371">
    <property type="entry name" value="ARM repeat"/>
    <property type="match status" value="1"/>
</dbReference>
<feature type="region of interest" description="Disordered" evidence="2">
    <location>
        <begin position="179"/>
        <end position="202"/>
    </location>
</feature>
<feature type="compositionally biased region" description="Low complexity" evidence="2">
    <location>
        <begin position="756"/>
        <end position="775"/>
    </location>
</feature>
<protein>
    <submittedName>
        <fullName evidence="3">ARM repeat-containing</fullName>
    </submittedName>
</protein>
<reference evidence="3 4" key="1">
    <citation type="journal article" date="2018" name="Plant J.">
        <title>Genome sequences of Chlorella sorokiniana UTEX 1602 and Micractinium conductrix SAG 241.80: implications to maltose excretion by a green alga.</title>
        <authorList>
            <person name="Arriola M.B."/>
            <person name="Velmurugan N."/>
            <person name="Zhang Y."/>
            <person name="Plunkett M.H."/>
            <person name="Hondzo H."/>
            <person name="Barney B.M."/>
        </authorList>
    </citation>
    <scope>NUCLEOTIDE SEQUENCE [LARGE SCALE GENOMIC DNA]</scope>
    <source>
        <strain evidence="4">UTEX 1602</strain>
    </source>
</reference>
<feature type="region of interest" description="Disordered" evidence="2">
    <location>
        <begin position="1"/>
        <end position="21"/>
    </location>
</feature>
<feature type="compositionally biased region" description="Low complexity" evidence="2">
    <location>
        <begin position="783"/>
        <end position="793"/>
    </location>
</feature>
<dbReference type="InterPro" id="IPR021133">
    <property type="entry name" value="HEAT_type_2"/>
</dbReference>
<proteinExistence type="predicted"/>
<evidence type="ECO:0000256" key="2">
    <source>
        <dbReference type="SAM" id="MobiDB-lite"/>
    </source>
</evidence>
<sequence>MAAPEGAPGGRASGTPPGLPDGLLDGVEAFAEVAVTAEELALFTVAEGLSDEERARLYMVGGQTVQQLAVLANMPGLVRAAGRTAFMPIARSLADLARQLDSEGQAAAAEAYATLARERLLPPTDLAEAVLPLALAGACGEAGGGATAQAAWLACLGEVAGAVGPAALRSQVLPVLQQRAGHGASGSDNSSGRKAGGGGRPPRERCLACQLLGAVAPHADPADLQHTLLRLGTSLCQDTEWQVRHAACQQLAGLAQAATAAKLEPAALADVFEDIFALVDDEEALVRAAAWRALASVLELLPPELRRGRTLPLLLRQCRETDHHVEVHRALTAGFGTLMARLVPDMDGDADVSACLACYRSLAWRHDHATRLACAASFAAVLRAASPRRYGSHLHDTLVRLGADADWEVRLAVASALPDVAAALGRERCGQYLRQPVVALLQDERQEVQAALLGRLPELLAQFAPPHIHVPASSAAAAAAAAAAAEEQRGKAFSAFVEPLLRLEAGSKHNWRLQLALLQAMAAFAALFPPDTIYDRFLPLAVKYMEGGAAALRAAAVAAAAACWRALRRPNHRTALYGRIIHCFAQSKCFRHRLAFVDFCTVAQQHFSSKFIKAHLLEAALALAWDPVPNVRLHLAGALPGLKGSVGLPDDVHLLELLNSAMSHLITDSDTDVCQAARKANEEFKRLPVRMSCGALEGSSPEVKAAEAADAARAEAERSLAWEPELLDKIHADIAAQAERLRPAEARLAISVPPARSESGTSSRLGSSRLGSGLRTPGQSPTAKPKGPAAAAAAAQLASKLKSALLNPRQAAGRSSAPQPANTMAFYGIFGLAASDRHAEAFEAAGLRVPAPKTKRPRVPREQPDQYHSFYVWCKEREREEKEAAARAAARAAAEEAEEQWVIKAASTLQRRATPRLTGAGGWAPLAAAAAPQPEAEEAEAAELPFAWDPCLLYHTGQADPEPVAAASPVVQPLEGTTGQASCRPTLSVQRLPRPAAGLCSGGNWTAVCA</sequence>
<dbReference type="Gene3D" id="1.25.10.10">
    <property type="entry name" value="Leucine-rich Repeat Variant"/>
    <property type="match status" value="1"/>
</dbReference>
<dbReference type="Proteomes" id="UP000239899">
    <property type="component" value="Unassembled WGS sequence"/>
</dbReference>
<keyword evidence="4" id="KW-1185">Reference proteome</keyword>
<evidence type="ECO:0000313" key="4">
    <source>
        <dbReference type="Proteomes" id="UP000239899"/>
    </source>
</evidence>
<dbReference type="AlphaFoldDB" id="A0A2P6TRX5"/>
<comment type="caution">
    <text evidence="3">The sequence shown here is derived from an EMBL/GenBank/DDBJ whole genome shotgun (WGS) entry which is preliminary data.</text>
</comment>
<dbReference type="InterPro" id="IPR011989">
    <property type="entry name" value="ARM-like"/>
</dbReference>
<feature type="repeat" description="HEAT" evidence="1">
    <location>
        <begin position="394"/>
        <end position="432"/>
    </location>
</feature>
<organism evidence="3 4">
    <name type="scientific">Chlorella sorokiniana</name>
    <name type="common">Freshwater green alga</name>
    <dbReference type="NCBI Taxonomy" id="3076"/>
    <lineage>
        <taxon>Eukaryota</taxon>
        <taxon>Viridiplantae</taxon>
        <taxon>Chlorophyta</taxon>
        <taxon>core chlorophytes</taxon>
        <taxon>Trebouxiophyceae</taxon>
        <taxon>Chlorellales</taxon>
        <taxon>Chlorellaceae</taxon>
        <taxon>Chlorella clade</taxon>
        <taxon>Chlorella</taxon>
    </lineage>
</organism>
<name>A0A2P6TRX5_CHLSO</name>
<dbReference type="PROSITE" id="PS50077">
    <property type="entry name" value="HEAT_REPEAT"/>
    <property type="match status" value="2"/>
</dbReference>
<feature type="region of interest" description="Disordered" evidence="2">
    <location>
        <begin position="752"/>
        <end position="793"/>
    </location>
</feature>
<dbReference type="EMBL" id="LHPG02000008">
    <property type="protein sequence ID" value="PRW56821.1"/>
    <property type="molecule type" value="Genomic_DNA"/>
</dbReference>